<dbReference type="CDD" id="cd06225">
    <property type="entry name" value="HAMP"/>
    <property type="match status" value="1"/>
</dbReference>
<protein>
    <submittedName>
        <fullName evidence="3">PAS domain S-box-containing protein</fullName>
    </submittedName>
</protein>
<proteinExistence type="predicted"/>
<dbReference type="InterPro" id="IPR001610">
    <property type="entry name" value="PAC"/>
</dbReference>
<dbReference type="Gene3D" id="3.30.450.20">
    <property type="entry name" value="PAS domain"/>
    <property type="match status" value="1"/>
</dbReference>
<gene>
    <name evidence="3" type="ORF">SAMN04490178_12462</name>
</gene>
<dbReference type="InterPro" id="IPR051448">
    <property type="entry name" value="CdaR-like_regulators"/>
</dbReference>
<dbReference type="PROSITE" id="PS50112">
    <property type="entry name" value="PAS"/>
    <property type="match status" value="1"/>
</dbReference>
<evidence type="ECO:0000259" key="2">
    <source>
        <dbReference type="PROSITE" id="PS50113"/>
    </source>
</evidence>
<dbReference type="Pfam" id="PF00989">
    <property type="entry name" value="PAS"/>
    <property type="match status" value="1"/>
</dbReference>
<reference evidence="3 4" key="1">
    <citation type="submission" date="2016-10" db="EMBL/GenBank/DDBJ databases">
        <authorList>
            <person name="de Groot N.N."/>
        </authorList>
    </citation>
    <scope>NUCLEOTIDE SEQUENCE [LARGE SCALE GENOMIC DNA]</scope>
    <source>
        <strain evidence="3 4">DSM 13305</strain>
    </source>
</reference>
<name>A0A1H8XIA6_9FIRM</name>
<dbReference type="STRING" id="112903.SAMN04490178_12462"/>
<dbReference type="InterPro" id="IPR000700">
    <property type="entry name" value="PAS-assoc_C"/>
</dbReference>
<dbReference type="InterPro" id="IPR035965">
    <property type="entry name" value="PAS-like_dom_sf"/>
</dbReference>
<sequence length="534" mass="60929">MRKEMEEEINEIVRELYQVIKGKDVTNGDSACAEKHPEFAKLKNELLLLRSFTDTLAKGDLSSTINLRGYWPGALKALQSNLRHLTWQTGMVASGDYSQRVDFMGDFSIAFNSMVLGLKDAAENERGYIAELEKQQEIIRESERKYKFIAENTGDVIWLLDTDGIIRYISPSVEKLLGFAAVELEGKNSQQTTLTFLWSAFQKTTTDNIQWHSSKVPVIVEEEQLRKDRKVIWLESSISIARDQAGTHIGYIGVTRNISERKRNESLLYQAYERKKRSEFFNKLAVRNDINDLALQEYSGKNKLHIPKDFSLLFFDVDTVPGVSDTADNHYHKQQLVDFLIDILNKKNNTIAWETDIGIVVLSDFASCPNHKERETELAESYVAYIGAYVRNIHVTVGIGNYAEGWSGLANRLNNAKTSVRIGKQVWPERYIYHYENCGIYQVLAPFAVTDGAVDYVHQMIGPLLPHPNLLETLEKILSGLSFKEIGTQLYLHHKTIQLRKQRIEQILNISLDCYETRTALATALQLLKILKLG</sequence>
<dbReference type="SMART" id="SM00091">
    <property type="entry name" value="PAS"/>
    <property type="match status" value="1"/>
</dbReference>
<evidence type="ECO:0000313" key="3">
    <source>
        <dbReference type="EMBL" id="SEP39764.1"/>
    </source>
</evidence>
<evidence type="ECO:0000313" key="4">
    <source>
        <dbReference type="Proteomes" id="UP000198847"/>
    </source>
</evidence>
<dbReference type="RefSeq" id="WP_091750120.1">
    <property type="nucleotide sequence ID" value="NZ_FODY01000024.1"/>
</dbReference>
<dbReference type="EMBL" id="FODY01000024">
    <property type="protein sequence ID" value="SEP39764.1"/>
    <property type="molecule type" value="Genomic_DNA"/>
</dbReference>
<dbReference type="SUPFAM" id="SSF55785">
    <property type="entry name" value="PYP-like sensor domain (PAS domain)"/>
    <property type="match status" value="1"/>
</dbReference>
<accession>A0A1H8XIA6</accession>
<dbReference type="PROSITE" id="PS50113">
    <property type="entry name" value="PAC"/>
    <property type="match status" value="1"/>
</dbReference>
<dbReference type="Gene3D" id="1.10.10.2840">
    <property type="entry name" value="PucR C-terminal helix-turn-helix domain"/>
    <property type="match status" value="1"/>
</dbReference>
<dbReference type="NCBIfam" id="TIGR00229">
    <property type="entry name" value="sensory_box"/>
    <property type="match status" value="1"/>
</dbReference>
<dbReference type="AlphaFoldDB" id="A0A1H8XIA6"/>
<dbReference type="PANTHER" id="PTHR33744:SF1">
    <property type="entry name" value="DNA-BINDING TRANSCRIPTIONAL ACTIVATOR ADER"/>
    <property type="match status" value="1"/>
</dbReference>
<organism evidence="3 4">
    <name type="scientific">Propionispora vibrioides</name>
    <dbReference type="NCBI Taxonomy" id="112903"/>
    <lineage>
        <taxon>Bacteria</taxon>
        <taxon>Bacillati</taxon>
        <taxon>Bacillota</taxon>
        <taxon>Negativicutes</taxon>
        <taxon>Selenomonadales</taxon>
        <taxon>Sporomusaceae</taxon>
        <taxon>Propionispora</taxon>
    </lineage>
</organism>
<feature type="domain" description="PAC" evidence="2">
    <location>
        <begin position="218"/>
        <end position="270"/>
    </location>
</feature>
<feature type="domain" description="PAS" evidence="1">
    <location>
        <begin position="142"/>
        <end position="188"/>
    </location>
</feature>
<dbReference type="InterPro" id="IPR042070">
    <property type="entry name" value="PucR_C-HTH_sf"/>
</dbReference>
<keyword evidence="4" id="KW-1185">Reference proteome</keyword>
<dbReference type="Proteomes" id="UP000198847">
    <property type="component" value="Unassembled WGS sequence"/>
</dbReference>
<dbReference type="CDD" id="cd00130">
    <property type="entry name" value="PAS"/>
    <property type="match status" value="1"/>
</dbReference>
<dbReference type="OrthoDB" id="1677617at2"/>
<dbReference type="PANTHER" id="PTHR33744">
    <property type="entry name" value="CARBOHYDRATE DIACID REGULATOR"/>
    <property type="match status" value="1"/>
</dbReference>
<dbReference type="InterPro" id="IPR013767">
    <property type="entry name" value="PAS_fold"/>
</dbReference>
<dbReference type="InterPro" id="IPR025736">
    <property type="entry name" value="PucR_C-HTH_dom"/>
</dbReference>
<dbReference type="GO" id="GO:0006355">
    <property type="term" value="P:regulation of DNA-templated transcription"/>
    <property type="evidence" value="ECO:0007669"/>
    <property type="project" value="InterPro"/>
</dbReference>
<evidence type="ECO:0000259" key="1">
    <source>
        <dbReference type="PROSITE" id="PS50112"/>
    </source>
</evidence>
<dbReference type="SMART" id="SM00086">
    <property type="entry name" value="PAC"/>
    <property type="match status" value="1"/>
</dbReference>
<dbReference type="Pfam" id="PF13556">
    <property type="entry name" value="HTH_30"/>
    <property type="match status" value="1"/>
</dbReference>
<dbReference type="InterPro" id="IPR000014">
    <property type="entry name" value="PAS"/>
</dbReference>